<organism evidence="2 3">
    <name type="scientific">Dipteronia dyeriana</name>
    <dbReference type="NCBI Taxonomy" id="168575"/>
    <lineage>
        <taxon>Eukaryota</taxon>
        <taxon>Viridiplantae</taxon>
        <taxon>Streptophyta</taxon>
        <taxon>Embryophyta</taxon>
        <taxon>Tracheophyta</taxon>
        <taxon>Spermatophyta</taxon>
        <taxon>Magnoliopsida</taxon>
        <taxon>eudicotyledons</taxon>
        <taxon>Gunneridae</taxon>
        <taxon>Pentapetalae</taxon>
        <taxon>rosids</taxon>
        <taxon>malvids</taxon>
        <taxon>Sapindales</taxon>
        <taxon>Sapindaceae</taxon>
        <taxon>Hippocastanoideae</taxon>
        <taxon>Acereae</taxon>
        <taxon>Dipteronia</taxon>
    </lineage>
</organism>
<dbReference type="InterPro" id="IPR044730">
    <property type="entry name" value="RNase_H-like_dom_plant"/>
</dbReference>
<dbReference type="SUPFAM" id="SSF53098">
    <property type="entry name" value="Ribonuclease H-like"/>
    <property type="match status" value="1"/>
</dbReference>
<keyword evidence="3" id="KW-1185">Reference proteome</keyword>
<protein>
    <recommendedName>
        <fullName evidence="1">RNase H type-1 domain-containing protein</fullName>
    </recommendedName>
</protein>
<dbReference type="InterPro" id="IPR012337">
    <property type="entry name" value="RNaseH-like_sf"/>
</dbReference>
<dbReference type="EMBL" id="JANJYI010000007">
    <property type="protein sequence ID" value="KAK2641064.1"/>
    <property type="molecule type" value="Genomic_DNA"/>
</dbReference>
<dbReference type="PANTHER" id="PTHR47723">
    <property type="entry name" value="OS05G0353850 PROTEIN"/>
    <property type="match status" value="1"/>
</dbReference>
<dbReference type="CDD" id="cd06222">
    <property type="entry name" value="RNase_H_like"/>
    <property type="match status" value="1"/>
</dbReference>
<dbReference type="PANTHER" id="PTHR47723:SF19">
    <property type="entry name" value="POLYNUCLEOTIDYL TRANSFERASE, RIBONUCLEASE H-LIKE SUPERFAMILY PROTEIN"/>
    <property type="match status" value="1"/>
</dbReference>
<dbReference type="GO" id="GO:0004523">
    <property type="term" value="F:RNA-DNA hybrid ribonuclease activity"/>
    <property type="evidence" value="ECO:0007669"/>
    <property type="project" value="InterPro"/>
</dbReference>
<proteinExistence type="predicted"/>
<sequence length="127" mass="13869">MITKKKIILDWNPPAEDHFKFNVDGSVIGKPGTASAGGVLRDFNGKILCLFSFHLGCLDSNAVEIWAIKVALGLCISNVNLRGRSISIVSDSKVTVTWVNNKDFGSLVHFNIISEFHSNLKILGVVE</sequence>
<dbReference type="Gene3D" id="3.30.420.10">
    <property type="entry name" value="Ribonuclease H-like superfamily/Ribonuclease H"/>
    <property type="match status" value="1"/>
</dbReference>
<comment type="caution">
    <text evidence="2">The sequence shown here is derived from an EMBL/GenBank/DDBJ whole genome shotgun (WGS) entry which is preliminary data.</text>
</comment>
<reference evidence="2" key="1">
    <citation type="journal article" date="2023" name="Plant J.">
        <title>Genome sequences and population genomics provide insights into the demographic history, inbreeding, and mutation load of two 'living fossil' tree species of Dipteronia.</title>
        <authorList>
            <person name="Feng Y."/>
            <person name="Comes H.P."/>
            <person name="Chen J."/>
            <person name="Zhu S."/>
            <person name="Lu R."/>
            <person name="Zhang X."/>
            <person name="Li P."/>
            <person name="Qiu J."/>
            <person name="Olsen K.M."/>
            <person name="Qiu Y."/>
        </authorList>
    </citation>
    <scope>NUCLEOTIDE SEQUENCE</scope>
    <source>
        <strain evidence="2">KIB01</strain>
    </source>
</reference>
<dbReference type="GO" id="GO:0003676">
    <property type="term" value="F:nucleic acid binding"/>
    <property type="evidence" value="ECO:0007669"/>
    <property type="project" value="InterPro"/>
</dbReference>
<evidence type="ECO:0000259" key="1">
    <source>
        <dbReference type="Pfam" id="PF13456"/>
    </source>
</evidence>
<dbReference type="InterPro" id="IPR053151">
    <property type="entry name" value="RNase_H-like"/>
</dbReference>
<dbReference type="AlphaFoldDB" id="A0AAD9TRT7"/>
<dbReference type="Pfam" id="PF13456">
    <property type="entry name" value="RVT_3"/>
    <property type="match status" value="1"/>
</dbReference>
<dbReference type="Proteomes" id="UP001280121">
    <property type="component" value="Unassembled WGS sequence"/>
</dbReference>
<feature type="domain" description="RNase H type-1" evidence="1">
    <location>
        <begin position="22"/>
        <end position="104"/>
    </location>
</feature>
<evidence type="ECO:0000313" key="2">
    <source>
        <dbReference type="EMBL" id="KAK2641064.1"/>
    </source>
</evidence>
<dbReference type="InterPro" id="IPR036397">
    <property type="entry name" value="RNaseH_sf"/>
</dbReference>
<accession>A0AAD9TRT7</accession>
<dbReference type="InterPro" id="IPR002156">
    <property type="entry name" value="RNaseH_domain"/>
</dbReference>
<name>A0AAD9TRT7_9ROSI</name>
<evidence type="ECO:0000313" key="3">
    <source>
        <dbReference type="Proteomes" id="UP001280121"/>
    </source>
</evidence>
<gene>
    <name evidence="2" type="ORF">Ddye_022827</name>
</gene>